<gene>
    <name evidence="2" type="ORF">GM1_041_00520</name>
</gene>
<evidence type="ECO:0000313" key="2">
    <source>
        <dbReference type="EMBL" id="GAC81681.1"/>
    </source>
</evidence>
<dbReference type="AlphaFoldDB" id="M3TJK7"/>
<dbReference type="OrthoDB" id="4376202at2"/>
<dbReference type="RefSeq" id="WP_008381631.1">
    <property type="nucleotide sequence ID" value="NZ_BAOP01000041.1"/>
</dbReference>
<keyword evidence="3" id="KW-1185">Reference proteome</keyword>
<comment type="caution">
    <text evidence="2">The sequence shown here is derived from an EMBL/GenBank/DDBJ whole genome shotgun (WGS) entry which is preliminary data.</text>
</comment>
<dbReference type="STRING" id="410332.SAMN04488550_4161"/>
<dbReference type="Proteomes" id="UP000035009">
    <property type="component" value="Unassembled WGS sequence"/>
</dbReference>
<protein>
    <recommendedName>
        <fullName evidence="4">Replicative helicase inhibitor G39P N-terminal domain-containing protein</fullName>
    </recommendedName>
</protein>
<evidence type="ECO:0000256" key="1">
    <source>
        <dbReference type="SAM" id="MobiDB-lite"/>
    </source>
</evidence>
<name>M3TJK7_GORML</name>
<feature type="compositionally biased region" description="Basic and acidic residues" evidence="1">
    <location>
        <begin position="81"/>
        <end position="98"/>
    </location>
</feature>
<accession>M3TJK7</accession>
<evidence type="ECO:0000313" key="3">
    <source>
        <dbReference type="Proteomes" id="UP000035009"/>
    </source>
</evidence>
<reference evidence="2 3" key="1">
    <citation type="submission" date="2013-02" db="EMBL/GenBank/DDBJ databases">
        <title>Whole genome shotgun sequence of Gordonia malaquae NBRC 108250.</title>
        <authorList>
            <person name="Yoshida I."/>
            <person name="Hosoyama A."/>
            <person name="Tsuchikane K."/>
            <person name="Ando Y."/>
            <person name="Baba S."/>
            <person name="Ohji S."/>
            <person name="Hamada M."/>
            <person name="Tamura T."/>
            <person name="Yamazoe A."/>
            <person name="Yamazaki S."/>
            <person name="Fujita N."/>
        </authorList>
    </citation>
    <scope>NUCLEOTIDE SEQUENCE [LARGE SCALE GENOMIC DNA]</scope>
    <source>
        <strain evidence="2 3">NBRC 108250</strain>
    </source>
</reference>
<organism evidence="2 3">
    <name type="scientific">Gordonia malaquae NBRC 108250</name>
    <dbReference type="NCBI Taxonomy" id="1223542"/>
    <lineage>
        <taxon>Bacteria</taxon>
        <taxon>Bacillati</taxon>
        <taxon>Actinomycetota</taxon>
        <taxon>Actinomycetes</taxon>
        <taxon>Mycobacteriales</taxon>
        <taxon>Gordoniaceae</taxon>
        <taxon>Gordonia</taxon>
    </lineage>
</organism>
<evidence type="ECO:0008006" key="4">
    <source>
        <dbReference type="Google" id="ProtNLM"/>
    </source>
</evidence>
<proteinExistence type="predicted"/>
<sequence>MITRSDALDIMTAVIAAHPRTAPRWHDDPDAARATADIWAKMFNRHNLAAPDILEAVIVRAADTPQTAPEPGELVAAARQIRQDRASREQGDRDQRALHEAKIDRKIANFAGNFGMEIDGPIR</sequence>
<feature type="region of interest" description="Disordered" evidence="1">
    <location>
        <begin position="79"/>
        <end position="98"/>
    </location>
</feature>
<dbReference type="EMBL" id="BAOP01000041">
    <property type="protein sequence ID" value="GAC81681.1"/>
    <property type="molecule type" value="Genomic_DNA"/>
</dbReference>
<dbReference type="eggNOG" id="ENOG5031VZN">
    <property type="taxonomic scope" value="Bacteria"/>
</dbReference>